<accession>A0A2S8SQA7</accession>
<keyword evidence="8" id="KW-0963">Cytoplasm</keyword>
<dbReference type="GO" id="GO:0008897">
    <property type="term" value="F:holo-[acyl-carrier-protein] synthase activity"/>
    <property type="evidence" value="ECO:0007669"/>
    <property type="project" value="UniProtKB-UniRule"/>
</dbReference>
<feature type="binding site" evidence="8">
    <location>
        <position position="8"/>
    </location>
    <ligand>
        <name>Mg(2+)</name>
        <dbReference type="ChEBI" id="CHEBI:18420"/>
    </ligand>
</feature>
<dbReference type="Pfam" id="PF01648">
    <property type="entry name" value="ACPS"/>
    <property type="match status" value="1"/>
</dbReference>
<dbReference type="NCBIfam" id="TIGR00516">
    <property type="entry name" value="acpS"/>
    <property type="match status" value="1"/>
</dbReference>
<dbReference type="GO" id="GO:0000287">
    <property type="term" value="F:magnesium ion binding"/>
    <property type="evidence" value="ECO:0007669"/>
    <property type="project" value="UniProtKB-UniRule"/>
</dbReference>
<comment type="similarity">
    <text evidence="8">Belongs to the P-Pant transferase superfamily. AcpS family.</text>
</comment>
<protein>
    <recommendedName>
        <fullName evidence="8">Holo-[acyl-carrier-protein] synthase</fullName>
        <shortName evidence="8">Holo-ACP synthase</shortName>
        <ecNumber evidence="8">2.7.8.7</ecNumber>
    </recommendedName>
    <alternativeName>
        <fullName evidence="8">4'-phosphopantetheinyl transferase AcpS</fullName>
    </alternativeName>
</protein>
<evidence type="ECO:0000256" key="2">
    <source>
        <dbReference type="ARBA" id="ARBA00022679"/>
    </source>
</evidence>
<feature type="binding site" evidence="8">
    <location>
        <position position="57"/>
    </location>
    <ligand>
        <name>Mg(2+)</name>
        <dbReference type="ChEBI" id="CHEBI:18420"/>
    </ligand>
</feature>
<keyword evidence="3 8" id="KW-0479">Metal-binding</keyword>
<dbReference type="FunCoup" id="A0A2S8SQA7">
    <property type="interactions" value="100"/>
</dbReference>
<keyword evidence="7 8" id="KW-0275">Fatty acid biosynthesis</keyword>
<dbReference type="GO" id="GO:0006633">
    <property type="term" value="P:fatty acid biosynthetic process"/>
    <property type="evidence" value="ECO:0007669"/>
    <property type="project" value="UniProtKB-UniRule"/>
</dbReference>
<evidence type="ECO:0000256" key="8">
    <source>
        <dbReference type="HAMAP-Rule" id="MF_00101"/>
    </source>
</evidence>
<dbReference type="InParanoid" id="A0A2S8SQA7"/>
<keyword evidence="5 8" id="KW-0460">Magnesium</keyword>
<comment type="function">
    <text evidence="8">Transfers the 4'-phosphopantetheine moiety from coenzyme A to a Ser of acyl-carrier-protein.</text>
</comment>
<dbReference type="InterPro" id="IPR037143">
    <property type="entry name" value="4-PPantetheinyl_Trfase_dom_sf"/>
</dbReference>
<feature type="domain" description="4'-phosphopantetheinyl transferase" evidence="9">
    <location>
        <begin position="4"/>
        <end position="105"/>
    </location>
</feature>
<dbReference type="RefSeq" id="WP_106380857.1">
    <property type="nucleotide sequence ID" value="NZ_NIGF01000017.1"/>
</dbReference>
<keyword evidence="1 8" id="KW-0444">Lipid biosynthesis</keyword>
<evidence type="ECO:0000256" key="1">
    <source>
        <dbReference type="ARBA" id="ARBA00022516"/>
    </source>
</evidence>
<evidence type="ECO:0000259" key="9">
    <source>
        <dbReference type="Pfam" id="PF01648"/>
    </source>
</evidence>
<dbReference type="NCBIfam" id="TIGR00556">
    <property type="entry name" value="pantethn_trn"/>
    <property type="match status" value="1"/>
</dbReference>
<dbReference type="Gene3D" id="3.90.470.20">
    <property type="entry name" value="4'-phosphopantetheinyl transferase domain"/>
    <property type="match status" value="1"/>
</dbReference>
<dbReference type="AlphaFoldDB" id="A0A2S8SQA7"/>
<keyword evidence="11" id="KW-1185">Reference proteome</keyword>
<dbReference type="OrthoDB" id="517356at2"/>
<reference evidence="10 11" key="1">
    <citation type="journal article" date="2018" name="Syst. Appl. Microbiol.">
        <title>Abditibacterium utsteinense sp. nov., the first cultivated member of candidate phylum FBP, isolated from ice-free Antarctic soil samples.</title>
        <authorList>
            <person name="Tahon G."/>
            <person name="Tytgat B."/>
            <person name="Lebbe L."/>
            <person name="Carlier A."/>
            <person name="Willems A."/>
        </authorList>
    </citation>
    <scope>NUCLEOTIDE SEQUENCE [LARGE SCALE GENOMIC DNA]</scope>
    <source>
        <strain evidence="10 11">LMG 29911</strain>
    </source>
</reference>
<comment type="caution">
    <text evidence="10">The sequence shown here is derived from an EMBL/GenBank/DDBJ whole genome shotgun (WGS) entry which is preliminary data.</text>
</comment>
<sequence length="125" mass="13821">MILGIGIDVSRLERVEQFIERYGDRFSRRILTEAETLDCFRVKNPAERVAGCIAAKEAASKALGTGWRRGVHWKCFEVSHEMSGKPTLLIHGRARELADEMGVKSAHLSITHDAGIAAAVVIFES</sequence>
<evidence type="ECO:0000256" key="4">
    <source>
        <dbReference type="ARBA" id="ARBA00022832"/>
    </source>
</evidence>
<name>A0A2S8SQA7_9BACT</name>
<dbReference type="EMBL" id="NIGF01000017">
    <property type="protein sequence ID" value="PQV62980.1"/>
    <property type="molecule type" value="Genomic_DNA"/>
</dbReference>
<dbReference type="Proteomes" id="UP000237684">
    <property type="component" value="Unassembled WGS sequence"/>
</dbReference>
<evidence type="ECO:0000256" key="6">
    <source>
        <dbReference type="ARBA" id="ARBA00023098"/>
    </source>
</evidence>
<dbReference type="InterPro" id="IPR002582">
    <property type="entry name" value="ACPS"/>
</dbReference>
<dbReference type="SUPFAM" id="SSF56214">
    <property type="entry name" value="4'-phosphopantetheinyl transferase"/>
    <property type="match status" value="1"/>
</dbReference>
<comment type="cofactor">
    <cofactor evidence="8">
        <name>Mg(2+)</name>
        <dbReference type="ChEBI" id="CHEBI:18420"/>
    </cofactor>
</comment>
<dbReference type="GO" id="GO:0005737">
    <property type="term" value="C:cytoplasm"/>
    <property type="evidence" value="ECO:0007669"/>
    <property type="project" value="UniProtKB-SubCell"/>
</dbReference>
<keyword evidence="4 8" id="KW-0276">Fatty acid metabolism</keyword>
<evidence type="ECO:0000256" key="5">
    <source>
        <dbReference type="ARBA" id="ARBA00022842"/>
    </source>
</evidence>
<comment type="catalytic activity">
    <reaction evidence="8">
        <text>apo-[ACP] + CoA = holo-[ACP] + adenosine 3',5'-bisphosphate + H(+)</text>
        <dbReference type="Rhea" id="RHEA:12068"/>
        <dbReference type="Rhea" id="RHEA-COMP:9685"/>
        <dbReference type="Rhea" id="RHEA-COMP:9690"/>
        <dbReference type="ChEBI" id="CHEBI:15378"/>
        <dbReference type="ChEBI" id="CHEBI:29999"/>
        <dbReference type="ChEBI" id="CHEBI:57287"/>
        <dbReference type="ChEBI" id="CHEBI:58343"/>
        <dbReference type="ChEBI" id="CHEBI:64479"/>
        <dbReference type="EC" id="2.7.8.7"/>
    </reaction>
</comment>
<evidence type="ECO:0000256" key="7">
    <source>
        <dbReference type="ARBA" id="ARBA00023160"/>
    </source>
</evidence>
<comment type="subcellular location">
    <subcellularLocation>
        <location evidence="8">Cytoplasm</location>
    </subcellularLocation>
</comment>
<dbReference type="EC" id="2.7.8.7" evidence="8"/>
<dbReference type="HAMAP" id="MF_00101">
    <property type="entry name" value="AcpS"/>
    <property type="match status" value="1"/>
</dbReference>
<keyword evidence="2 8" id="KW-0808">Transferase</keyword>
<evidence type="ECO:0000256" key="3">
    <source>
        <dbReference type="ARBA" id="ARBA00022723"/>
    </source>
</evidence>
<gene>
    <name evidence="8" type="primary">acpS</name>
    <name evidence="10" type="ORF">B1R32_11722</name>
</gene>
<evidence type="ECO:0000313" key="10">
    <source>
        <dbReference type="EMBL" id="PQV62980.1"/>
    </source>
</evidence>
<proteinExistence type="inferred from homology"/>
<dbReference type="InterPro" id="IPR008278">
    <property type="entry name" value="4-PPantetheinyl_Trfase_dom"/>
</dbReference>
<evidence type="ECO:0000313" key="11">
    <source>
        <dbReference type="Proteomes" id="UP000237684"/>
    </source>
</evidence>
<keyword evidence="6 8" id="KW-0443">Lipid metabolism</keyword>
<dbReference type="InterPro" id="IPR004568">
    <property type="entry name" value="Ppantetheine-prot_Trfase_dom"/>
</dbReference>
<organism evidence="10 11">
    <name type="scientific">Abditibacterium utsteinense</name>
    <dbReference type="NCBI Taxonomy" id="1960156"/>
    <lineage>
        <taxon>Bacteria</taxon>
        <taxon>Pseudomonadati</taxon>
        <taxon>Abditibacteriota</taxon>
        <taxon>Abditibacteriia</taxon>
        <taxon>Abditibacteriales</taxon>
        <taxon>Abditibacteriaceae</taxon>
        <taxon>Abditibacterium</taxon>
    </lineage>
</organism>